<feature type="domain" description="Acyl-CoA oxidase/dehydrogenase middle" evidence="2">
    <location>
        <begin position="140"/>
        <end position="231"/>
    </location>
</feature>
<dbReference type="Gene3D" id="2.40.110.10">
    <property type="entry name" value="Butyryl-CoA Dehydrogenase, subunit A, domain 2"/>
    <property type="match status" value="1"/>
</dbReference>
<organism evidence="4 5">
    <name type="scientific">Streptomyces formicae</name>
    <dbReference type="NCBI Taxonomy" id="1616117"/>
    <lineage>
        <taxon>Bacteria</taxon>
        <taxon>Bacillati</taxon>
        <taxon>Actinomycetota</taxon>
        <taxon>Actinomycetes</taxon>
        <taxon>Kitasatosporales</taxon>
        <taxon>Streptomycetaceae</taxon>
        <taxon>Streptomyces</taxon>
    </lineage>
</organism>
<dbReference type="Gene3D" id="1.10.540.10">
    <property type="entry name" value="Acyl-CoA dehydrogenase/oxidase, N-terminal domain"/>
    <property type="match status" value="1"/>
</dbReference>
<feature type="domain" description="Acyl-CoA dehydrogenase/oxidase N-terminal" evidence="3">
    <location>
        <begin position="22"/>
        <end position="135"/>
    </location>
</feature>
<dbReference type="InterPro" id="IPR006091">
    <property type="entry name" value="Acyl-CoA_Oxase/DH_mid-dom"/>
</dbReference>
<keyword evidence="5" id="KW-1185">Reference proteome</keyword>
<dbReference type="InterPro" id="IPR046373">
    <property type="entry name" value="Acyl-CoA_Oxase/DH_mid-dom_sf"/>
</dbReference>
<dbReference type="PANTHER" id="PTHR43292:SF4">
    <property type="entry name" value="ACYL-COA DEHYDROGENASE FADE34"/>
    <property type="match status" value="1"/>
</dbReference>
<dbReference type="EMBL" id="CP022685">
    <property type="protein sequence ID" value="ATL31479.1"/>
    <property type="molecule type" value="Genomic_DNA"/>
</dbReference>
<dbReference type="PROSITE" id="PS00072">
    <property type="entry name" value="ACYL_COA_DH_1"/>
    <property type="match status" value="1"/>
</dbReference>
<evidence type="ECO:0000313" key="4">
    <source>
        <dbReference type="EMBL" id="ATL31479.1"/>
    </source>
</evidence>
<evidence type="ECO:0000256" key="1">
    <source>
        <dbReference type="ARBA" id="ARBA00023002"/>
    </source>
</evidence>
<dbReference type="Pfam" id="PF02771">
    <property type="entry name" value="Acyl-CoA_dh_N"/>
    <property type="match status" value="1"/>
</dbReference>
<dbReference type="Proteomes" id="UP000221011">
    <property type="component" value="Chromosome"/>
</dbReference>
<dbReference type="SUPFAM" id="SSF56645">
    <property type="entry name" value="Acyl-CoA dehydrogenase NM domain-like"/>
    <property type="match status" value="1"/>
</dbReference>
<dbReference type="Pfam" id="PF02770">
    <property type="entry name" value="Acyl-CoA_dh_M"/>
    <property type="match status" value="1"/>
</dbReference>
<dbReference type="InterPro" id="IPR013786">
    <property type="entry name" value="AcylCoA_DH/ox_N"/>
</dbReference>
<protein>
    <submittedName>
        <fullName evidence="4">Butyryl-CoA dehydrogenase</fullName>
        <ecNumber evidence="4">1.3.8.1</ecNumber>
    </submittedName>
</protein>
<accession>A0A291QID1</accession>
<dbReference type="InterPro" id="IPR037069">
    <property type="entry name" value="AcylCoA_DH/ox_N_sf"/>
</dbReference>
<evidence type="ECO:0000313" key="5">
    <source>
        <dbReference type="Proteomes" id="UP000221011"/>
    </source>
</evidence>
<dbReference type="PANTHER" id="PTHR43292">
    <property type="entry name" value="ACYL-COA DEHYDROGENASE"/>
    <property type="match status" value="1"/>
</dbReference>
<evidence type="ECO:0000259" key="2">
    <source>
        <dbReference type="Pfam" id="PF02770"/>
    </source>
</evidence>
<dbReference type="GO" id="GO:0050660">
    <property type="term" value="F:flavin adenine dinucleotide binding"/>
    <property type="evidence" value="ECO:0007669"/>
    <property type="project" value="InterPro"/>
</dbReference>
<dbReference type="GO" id="GO:0005886">
    <property type="term" value="C:plasma membrane"/>
    <property type="evidence" value="ECO:0007669"/>
    <property type="project" value="TreeGrafter"/>
</dbReference>
<dbReference type="GO" id="GO:0016937">
    <property type="term" value="F:short-chain fatty acyl-CoA dehydrogenase activity"/>
    <property type="evidence" value="ECO:0007669"/>
    <property type="project" value="UniProtKB-EC"/>
</dbReference>
<dbReference type="Gene3D" id="1.20.140.10">
    <property type="entry name" value="Butyryl-CoA Dehydrogenase, subunit A, domain 3"/>
    <property type="match status" value="1"/>
</dbReference>
<dbReference type="InterPro" id="IPR052161">
    <property type="entry name" value="Mycobact_Acyl-CoA_DH"/>
</dbReference>
<name>A0A291QID1_9ACTN</name>
<dbReference type="EC" id="1.3.8.1" evidence="4"/>
<dbReference type="RefSeq" id="WP_098245603.1">
    <property type="nucleotide sequence ID" value="NZ_CP022685.1"/>
</dbReference>
<sequence>MSPSVLSPTPSPIAFPDVALPESARGLRHEVRAFLEEERALGTVLGRPDSWLAGWDPGFSRRLAERGWVGMALPVEYGGAGRGFLDRYVVIEELLAAGAPVSAHWVSDRQAGPSILRHGTEEQRRFFLPGIAAGQCFFSIGMSEKGSGSDLASVATRAERTADGWRLTGTKMWTGGAHVNDYAIVLARTDDTDDKHAGLSQFLVDLRAPGVRIEPIRLMSGEHRFNACHFEGVDVPDGMVLGRRGDGWQQVTGELAFERSGPERYLSTFPLLVSLLRELERGSATAAQLTEVGILTARLHSVRRLSLAVAASLDAGASPDIQAALVKDLGTRLEGTLVDTVRGILPTPADPHATPGSHPELLAFALLHSPGYTLRGGTNEILRGIITRGLEQH</sequence>
<dbReference type="KEGG" id="sfk:KY5_6461c"/>
<gene>
    <name evidence="4" type="ORF">KY5_6461c</name>
</gene>
<dbReference type="AlphaFoldDB" id="A0A291QID1"/>
<proteinExistence type="predicted"/>
<reference evidence="4 5" key="1">
    <citation type="submission" date="2017-08" db="EMBL/GenBank/DDBJ databases">
        <title>Complete Genome Sequence of Streptomyces formicae KY5, the formicamycin producer.</title>
        <authorList>
            <person name="Holmes N.A."/>
            <person name="Devine R."/>
            <person name="Qin Z."/>
            <person name="Seipke R.F."/>
            <person name="Wilkinson B."/>
            <person name="Hutchings M.I."/>
        </authorList>
    </citation>
    <scope>NUCLEOTIDE SEQUENCE [LARGE SCALE GENOMIC DNA]</scope>
    <source>
        <strain evidence="4 5">KY5</strain>
    </source>
</reference>
<evidence type="ECO:0000259" key="3">
    <source>
        <dbReference type="Pfam" id="PF02771"/>
    </source>
</evidence>
<dbReference type="InterPro" id="IPR009100">
    <property type="entry name" value="AcylCoA_DH/oxidase_NM_dom_sf"/>
</dbReference>
<keyword evidence="1 4" id="KW-0560">Oxidoreductase</keyword>
<dbReference type="InterPro" id="IPR006089">
    <property type="entry name" value="Acyl-CoA_DH_CS"/>
</dbReference>